<sequence length="87" mass="9023">MSVRIEAAQTSGAVRHYEGTYYVSGGVITGADVSEVTQPAPDDGSTVGFVHPGAFCSPVGAYGTTDKGTLMVCSLKSGDTQARWRHA</sequence>
<dbReference type="AlphaFoldDB" id="A0AB39PD54"/>
<dbReference type="EMBL" id="CP163435">
    <property type="protein sequence ID" value="XDQ28392.1"/>
    <property type="molecule type" value="Genomic_DNA"/>
</dbReference>
<organism evidence="1">
    <name type="scientific">Streptomyces sp. R21</name>
    <dbReference type="NCBI Taxonomy" id="3238627"/>
    <lineage>
        <taxon>Bacteria</taxon>
        <taxon>Bacillati</taxon>
        <taxon>Actinomycetota</taxon>
        <taxon>Actinomycetes</taxon>
        <taxon>Kitasatosporales</taxon>
        <taxon>Streptomycetaceae</taxon>
        <taxon>Streptomyces</taxon>
    </lineage>
</organism>
<accession>A0AB39PD54</accession>
<dbReference type="RefSeq" id="WP_369236383.1">
    <property type="nucleotide sequence ID" value="NZ_CP163435.1"/>
</dbReference>
<protein>
    <submittedName>
        <fullName evidence="1">Uncharacterized protein</fullName>
    </submittedName>
</protein>
<proteinExistence type="predicted"/>
<reference evidence="1" key="1">
    <citation type="submission" date="2024-07" db="EMBL/GenBank/DDBJ databases">
        <authorList>
            <person name="Yu S.T."/>
        </authorList>
    </citation>
    <scope>NUCLEOTIDE SEQUENCE</scope>
    <source>
        <strain evidence="1">R21</strain>
    </source>
</reference>
<name>A0AB39PD54_9ACTN</name>
<evidence type="ECO:0000313" key="1">
    <source>
        <dbReference type="EMBL" id="XDQ28392.1"/>
    </source>
</evidence>
<gene>
    <name evidence="1" type="ORF">AB5J56_28520</name>
</gene>